<comment type="caution">
    <text evidence="1">The sequence shown here is derived from an EMBL/GenBank/DDBJ whole genome shotgun (WGS) entry which is preliminary data.</text>
</comment>
<dbReference type="EMBL" id="JAAARO010000010">
    <property type="protein sequence ID" value="KAF5741896.1"/>
    <property type="molecule type" value="Genomic_DNA"/>
</dbReference>
<dbReference type="FunCoup" id="A0A7J7D761">
    <property type="interactions" value="820"/>
</dbReference>
<reference evidence="1 2" key="1">
    <citation type="journal article" date="2020" name="Nat. Commun.">
        <title>Genome of Tripterygium wilfordii and identification of cytochrome P450 involved in triptolide biosynthesis.</title>
        <authorList>
            <person name="Tu L."/>
            <person name="Su P."/>
            <person name="Zhang Z."/>
            <person name="Gao L."/>
            <person name="Wang J."/>
            <person name="Hu T."/>
            <person name="Zhou J."/>
            <person name="Zhang Y."/>
            <person name="Zhao Y."/>
            <person name="Liu Y."/>
            <person name="Song Y."/>
            <person name="Tong Y."/>
            <person name="Lu Y."/>
            <person name="Yang J."/>
            <person name="Xu C."/>
            <person name="Jia M."/>
            <person name="Peters R.J."/>
            <person name="Huang L."/>
            <person name="Gao W."/>
        </authorList>
    </citation>
    <scope>NUCLEOTIDE SEQUENCE [LARGE SCALE GENOMIC DNA]</scope>
    <source>
        <strain evidence="2">cv. XIE 37</strain>
        <tissue evidence="1">Leaf</tissue>
    </source>
</reference>
<proteinExistence type="predicted"/>
<dbReference type="PANTHER" id="PTHR33883">
    <property type="entry name" value="WPP DOMAIN-ASSOCIATED PROTEIN"/>
    <property type="match status" value="1"/>
</dbReference>
<dbReference type="Proteomes" id="UP000593562">
    <property type="component" value="Unassembled WGS sequence"/>
</dbReference>
<dbReference type="InParanoid" id="A0A7J7D761"/>
<dbReference type="AlphaFoldDB" id="A0A7J7D761"/>
<evidence type="ECO:0000313" key="2">
    <source>
        <dbReference type="Proteomes" id="UP000593562"/>
    </source>
</evidence>
<evidence type="ECO:0000313" key="1">
    <source>
        <dbReference type="EMBL" id="KAF5741896.1"/>
    </source>
</evidence>
<organism evidence="1 2">
    <name type="scientific">Tripterygium wilfordii</name>
    <name type="common">Thunder God vine</name>
    <dbReference type="NCBI Taxonomy" id="458696"/>
    <lineage>
        <taxon>Eukaryota</taxon>
        <taxon>Viridiplantae</taxon>
        <taxon>Streptophyta</taxon>
        <taxon>Embryophyta</taxon>
        <taxon>Tracheophyta</taxon>
        <taxon>Spermatophyta</taxon>
        <taxon>Magnoliopsida</taxon>
        <taxon>eudicotyledons</taxon>
        <taxon>Gunneridae</taxon>
        <taxon>Pentapetalae</taxon>
        <taxon>rosids</taxon>
        <taxon>fabids</taxon>
        <taxon>Celastrales</taxon>
        <taxon>Celastraceae</taxon>
        <taxon>Tripterygium</taxon>
    </lineage>
</organism>
<dbReference type="PANTHER" id="PTHR33883:SF10">
    <property type="entry name" value="WPP DOMAIN-ASSOCIATED PROTEIN"/>
    <property type="match status" value="1"/>
</dbReference>
<dbReference type="InterPro" id="IPR037490">
    <property type="entry name" value="WAP"/>
</dbReference>
<gene>
    <name evidence="1" type="ORF">HS088_TW10G00904</name>
</gene>
<keyword evidence="2" id="KW-1185">Reference proteome</keyword>
<accession>A0A7J7D761</accession>
<protein>
    <submittedName>
        <fullName evidence="1">WPP domain-associated protein</fullName>
    </submittedName>
</protein>
<sequence>MGSEEALIDSAAMDSVVRSCNEGAKQASDNINESEGLGVDFVEDFDSYMQDISDRLTISRMVSDSVIRGMVNAVEQDAAEKIAHKELEVAKLKEMLHVYHVGGDNPESSRLEAICNEPKNMNCALYSTISEILMQHNRIGDSLGSLRSSTKEQLKKLRKEIDCIKGSGSIRRISSGSELLGLGGILQDKASERWIDVDKMMDSLTINLDSVFEQVENIAFLSKASVCEWHLEKEFQAEIEGMVIKNCFGGLKEEFEQRLWDHNAQFYWNDGVNWLEKIKEVSSLRQELDNISNSLSLSETGQLTSHESLEINGDYFHRKVSGNHAVSAALHREVSGTHEDSMIVHENLDPAQLKHLSKDEMVIFFKTEMTKMKRHHESKVQEMTEEYFSLKRDYLRERGSSLVLRKDKEWEVLRKKISEVIYKLDNFLLENDKLPAFSNNTEMLDNLKDRLEFLHVENSQLRASVTDKKKEIKCLSSQISDTAEKISQHSLAEANLLKVIANTKASLEDANIEASIREDLYKCLFKELMGQINYDAAKPSVKYEIDDSDMESIWMLDLSGVIVREALKEAKEKLYETNVKYANETESRVSHQMEMMEREKALRLEVAEKNKLEEDILLLEVSLVEKNVQVQRVTDALEKERQHFELVCQELNDLRDQTSKQQILISESSTQSDVIKGNLAETLEQIERYKMEVCELKQKLELATNDVRELYEVNRKHLAVVQEKNDALSLLEMNEKEHKKQMESIIVIVSGLSEAVADLDCGITEDIRKINLRLVNLTSQLGTHAQKVDALKRMSLLYKQAFERRCFDLQKAEAEVDLLGDEANSLLNLLEKIYIALDHYSIVLQHYPGVSCFSSADNFYWFLILGLKKVSFAYD</sequence>
<name>A0A7J7D761_TRIWF</name>